<dbReference type="OrthoDB" id="9804829at2"/>
<keyword evidence="1" id="KW-1133">Transmembrane helix</keyword>
<name>A0A1M4VIK9_9CLOT</name>
<sequence>MGKTEYLNILYNGLSDFPNDEREEILYKYKEFFEINLSQGKTEDEIISELGDPYKIIKDYKLQRQSEINNYESQKKKTGCFSKFIILIIVLFTLMLLAPISFGLIIIVPFVIIISLFCFSLALGISGIALALNLSIPHLSIPPSMMSLPSSSIILFSIGTLALALLVCVALFYLIKVIIIGIKKTINWIRNI</sequence>
<dbReference type="EMBL" id="FQVM01000008">
    <property type="protein sequence ID" value="SHE68866.1"/>
    <property type="molecule type" value="Genomic_DNA"/>
</dbReference>
<accession>A0A1M4VIK9</accession>
<evidence type="ECO:0000313" key="3">
    <source>
        <dbReference type="Proteomes" id="UP000184035"/>
    </source>
</evidence>
<dbReference type="Proteomes" id="UP000184035">
    <property type="component" value="Unassembled WGS sequence"/>
</dbReference>
<evidence type="ECO:0000256" key="1">
    <source>
        <dbReference type="SAM" id="Phobius"/>
    </source>
</evidence>
<dbReference type="RefSeq" id="WP_072894598.1">
    <property type="nucleotide sequence ID" value="NZ_FQVM01000008.1"/>
</dbReference>
<dbReference type="Pfam" id="PF22564">
    <property type="entry name" value="HAAS"/>
    <property type="match status" value="1"/>
</dbReference>
<proteinExistence type="predicted"/>
<gene>
    <name evidence="2" type="ORF">SAMN05443638_1083</name>
</gene>
<evidence type="ECO:0000313" key="2">
    <source>
        <dbReference type="EMBL" id="SHE68866.1"/>
    </source>
</evidence>
<keyword evidence="1" id="KW-0812">Transmembrane</keyword>
<protein>
    <submittedName>
        <fullName evidence="2">Uncharacterized membrane protein</fullName>
    </submittedName>
</protein>
<keyword evidence="3" id="KW-1185">Reference proteome</keyword>
<feature type="transmembrane region" description="Helical" evidence="1">
    <location>
        <begin position="112"/>
        <end position="132"/>
    </location>
</feature>
<feature type="transmembrane region" description="Helical" evidence="1">
    <location>
        <begin position="84"/>
        <end position="106"/>
    </location>
</feature>
<dbReference type="AlphaFoldDB" id="A0A1M4VIK9"/>
<organism evidence="2 3">
    <name type="scientific">Clostridium fallax</name>
    <dbReference type="NCBI Taxonomy" id="1533"/>
    <lineage>
        <taxon>Bacteria</taxon>
        <taxon>Bacillati</taxon>
        <taxon>Bacillota</taxon>
        <taxon>Clostridia</taxon>
        <taxon>Eubacteriales</taxon>
        <taxon>Clostridiaceae</taxon>
        <taxon>Clostridium</taxon>
    </lineage>
</organism>
<dbReference type="STRING" id="1533.SAMN05443638_1083"/>
<keyword evidence="1" id="KW-0472">Membrane</keyword>
<feature type="transmembrane region" description="Helical" evidence="1">
    <location>
        <begin position="153"/>
        <end position="175"/>
    </location>
</feature>
<reference evidence="2 3" key="1">
    <citation type="submission" date="2016-11" db="EMBL/GenBank/DDBJ databases">
        <authorList>
            <person name="Jaros S."/>
            <person name="Januszkiewicz K."/>
            <person name="Wedrychowicz H."/>
        </authorList>
    </citation>
    <scope>NUCLEOTIDE SEQUENCE [LARGE SCALE GENOMIC DNA]</scope>
    <source>
        <strain evidence="2 3">DSM 2631</strain>
    </source>
</reference>